<dbReference type="GO" id="GO:0005737">
    <property type="term" value="C:cytoplasm"/>
    <property type="evidence" value="ECO:0007669"/>
    <property type="project" value="TreeGrafter"/>
</dbReference>
<proteinExistence type="inferred from homology"/>
<dbReference type="InterPro" id="IPR015813">
    <property type="entry name" value="Pyrv/PenolPyrv_kinase-like_dom"/>
</dbReference>
<keyword evidence="2" id="KW-0479">Metal-binding</keyword>
<evidence type="ECO:0000313" key="6">
    <source>
        <dbReference type="Proteomes" id="UP000253141"/>
    </source>
</evidence>
<keyword evidence="6" id="KW-1185">Reference proteome</keyword>
<name>A0A369IE79_9BACT</name>
<dbReference type="RefSeq" id="WP_114459934.1">
    <property type="nucleotide sequence ID" value="NZ_QPIW01000002.1"/>
</dbReference>
<dbReference type="Gene3D" id="3.20.20.60">
    <property type="entry name" value="Phosphoenolpyruvate-binding domains"/>
    <property type="match status" value="1"/>
</dbReference>
<organism evidence="5 6">
    <name type="scientific">Runella aurantiaca</name>
    <dbReference type="NCBI Taxonomy" id="2282308"/>
    <lineage>
        <taxon>Bacteria</taxon>
        <taxon>Pseudomonadati</taxon>
        <taxon>Bacteroidota</taxon>
        <taxon>Cytophagia</taxon>
        <taxon>Cytophagales</taxon>
        <taxon>Spirosomataceae</taxon>
        <taxon>Runella</taxon>
    </lineage>
</organism>
<evidence type="ECO:0000256" key="1">
    <source>
        <dbReference type="ARBA" id="ARBA00005568"/>
    </source>
</evidence>
<dbReference type="SUPFAM" id="SSF51621">
    <property type="entry name" value="Phosphoenolpyruvate/pyruvate domain"/>
    <property type="match status" value="1"/>
</dbReference>
<comment type="similarity">
    <text evidence="1">Belongs to the HpcH/HpaI aldolase family.</text>
</comment>
<dbReference type="EMBL" id="QPIW01000002">
    <property type="protein sequence ID" value="RDB07362.1"/>
    <property type="molecule type" value="Genomic_DNA"/>
</dbReference>
<dbReference type="AlphaFoldDB" id="A0A369IE79"/>
<evidence type="ECO:0000259" key="4">
    <source>
        <dbReference type="Pfam" id="PF03328"/>
    </source>
</evidence>
<dbReference type="InterPro" id="IPR040442">
    <property type="entry name" value="Pyrv_kinase-like_dom_sf"/>
</dbReference>
<evidence type="ECO:0000313" key="5">
    <source>
        <dbReference type="EMBL" id="RDB07362.1"/>
    </source>
</evidence>
<comment type="caution">
    <text evidence="5">The sequence shown here is derived from an EMBL/GenBank/DDBJ whole genome shotgun (WGS) entry which is preliminary data.</text>
</comment>
<dbReference type="Pfam" id="PF03328">
    <property type="entry name" value="HpcH_HpaI"/>
    <property type="match status" value="1"/>
</dbReference>
<dbReference type="InterPro" id="IPR005000">
    <property type="entry name" value="Aldolase/citrate-lyase_domain"/>
</dbReference>
<keyword evidence="3" id="KW-0456">Lyase</keyword>
<reference evidence="5 6" key="1">
    <citation type="submission" date="2018-07" db="EMBL/GenBank/DDBJ databases">
        <title>Genome analysis of Runella aurantiaca.</title>
        <authorList>
            <person name="Yang X."/>
        </authorList>
    </citation>
    <scope>NUCLEOTIDE SEQUENCE [LARGE SCALE GENOMIC DNA]</scope>
    <source>
        <strain evidence="5 6">YX9</strain>
    </source>
</reference>
<accession>A0A369IE79</accession>
<evidence type="ECO:0000256" key="3">
    <source>
        <dbReference type="ARBA" id="ARBA00023239"/>
    </source>
</evidence>
<dbReference type="PANTHER" id="PTHR30502:SF0">
    <property type="entry name" value="PHOSPHOENOLPYRUVATE CARBOXYLASE FAMILY PROTEIN"/>
    <property type="match status" value="1"/>
</dbReference>
<dbReference type="Proteomes" id="UP000253141">
    <property type="component" value="Unassembled WGS sequence"/>
</dbReference>
<dbReference type="GO" id="GO:0016832">
    <property type="term" value="F:aldehyde-lyase activity"/>
    <property type="evidence" value="ECO:0007669"/>
    <property type="project" value="TreeGrafter"/>
</dbReference>
<dbReference type="OrthoDB" id="86160at2"/>
<dbReference type="PANTHER" id="PTHR30502">
    <property type="entry name" value="2-KETO-3-DEOXY-L-RHAMNONATE ALDOLASE"/>
    <property type="match status" value="1"/>
</dbReference>
<feature type="domain" description="HpcH/HpaI aldolase/citrate lyase" evidence="4">
    <location>
        <begin position="33"/>
        <end position="245"/>
    </location>
</feature>
<gene>
    <name evidence="5" type="ORF">DVG78_04985</name>
</gene>
<sequence length="274" mass="29938">MSTSITPTLLQKLKNGQNVYGTCITSTAPMWPAAIKRTGVDFVFIDTEHIPLDRAELAKMCQIFRALGITPIVRIPEPNPFLACQVIDGGALGVVAPYLESTTQIQELVGAVKLRPLKGEKLQHYLTSAEEMTPELKQYISNHNAANLCIANIESVPALERLDALLSVPGLDAVFIGPHDLSVSLGLPEQYDHPDFEAAVRNIIHQTRAKGLSIGIHFSLEPERQIKWMKEGANMVVHSFDVALFSQRLQHDLSIIKQAAGDSPNADTATSLTV</sequence>
<dbReference type="GO" id="GO:0046872">
    <property type="term" value="F:metal ion binding"/>
    <property type="evidence" value="ECO:0007669"/>
    <property type="project" value="UniProtKB-KW"/>
</dbReference>
<evidence type="ECO:0000256" key="2">
    <source>
        <dbReference type="ARBA" id="ARBA00022723"/>
    </source>
</evidence>
<protein>
    <submittedName>
        <fullName evidence="5">Aldolase</fullName>
    </submittedName>
</protein>
<dbReference type="InterPro" id="IPR050251">
    <property type="entry name" value="HpcH-HpaI_aldolase"/>
</dbReference>